<dbReference type="GeneID" id="92379133"/>
<gene>
    <name evidence="2" type="ORF">TEOVI_000519300</name>
</gene>
<keyword evidence="3" id="KW-1185">Reference proteome</keyword>
<sequence length="212" mass="22322">MALPNIETLTVIEGDYTTVIGISVETFAKGSPQQGSSSVTHEMCQTTAGASANLGRTNGLGANLEITTTPAPTATQHSTNKEPSSKCPHDPLNEQSTDIQRLVNAVCQARHATVEHAKTSADLTYEGIKSDTNLRQLAALALLQQGATATDITTGNEALTTAIAQALGPNEAAFKAKYITPLTTDKLEINLKSAKIAGSLAEIAKKQMQEQY</sequence>
<accession>A0A1G4IKJ8</accession>
<comment type="caution">
    <text evidence="2">The sequence shown here is derived from an EMBL/GenBank/DDBJ whole genome shotgun (WGS) entry which is preliminary data.</text>
</comment>
<dbReference type="Proteomes" id="UP000195570">
    <property type="component" value="Unassembled WGS sequence"/>
</dbReference>
<reference evidence="2" key="1">
    <citation type="submission" date="2016-09" db="EMBL/GenBank/DDBJ databases">
        <authorList>
            <person name="Hebert L."/>
            <person name="Moumen B."/>
        </authorList>
    </citation>
    <scope>NUCLEOTIDE SEQUENCE [LARGE SCALE GENOMIC DNA]</scope>
    <source>
        <strain evidence="2">OVI</strain>
    </source>
</reference>
<feature type="compositionally biased region" description="Basic and acidic residues" evidence="1">
    <location>
        <begin position="79"/>
        <end position="91"/>
    </location>
</feature>
<dbReference type="RefSeq" id="XP_067083483.1">
    <property type="nucleotide sequence ID" value="XM_067227382.1"/>
</dbReference>
<evidence type="ECO:0000256" key="1">
    <source>
        <dbReference type="SAM" id="MobiDB-lite"/>
    </source>
</evidence>
<evidence type="ECO:0000313" key="2">
    <source>
        <dbReference type="EMBL" id="SCU73063.1"/>
    </source>
</evidence>
<dbReference type="AlphaFoldDB" id="A0A1G4IKJ8"/>
<proteinExistence type="predicted"/>
<dbReference type="VEuPathDB" id="TriTrypDB:TEOVI_000519300"/>
<dbReference type="EMBL" id="CZPT02001984">
    <property type="protein sequence ID" value="SCU73063.1"/>
    <property type="molecule type" value="Genomic_DNA"/>
</dbReference>
<protein>
    <submittedName>
        <fullName evidence="2">Uncharacterized protein</fullName>
    </submittedName>
</protein>
<feature type="region of interest" description="Disordered" evidence="1">
    <location>
        <begin position="70"/>
        <end position="91"/>
    </location>
</feature>
<name>A0A1G4IKJ8_TRYEQ</name>
<organism evidence="2 3">
    <name type="scientific">Trypanosoma equiperdum</name>
    <dbReference type="NCBI Taxonomy" id="5694"/>
    <lineage>
        <taxon>Eukaryota</taxon>
        <taxon>Discoba</taxon>
        <taxon>Euglenozoa</taxon>
        <taxon>Kinetoplastea</taxon>
        <taxon>Metakinetoplastina</taxon>
        <taxon>Trypanosomatida</taxon>
        <taxon>Trypanosomatidae</taxon>
        <taxon>Trypanosoma</taxon>
    </lineage>
</organism>
<evidence type="ECO:0000313" key="3">
    <source>
        <dbReference type="Proteomes" id="UP000195570"/>
    </source>
</evidence>